<name>A0ABV8KP69_9ACTN</name>
<organism evidence="2 3">
    <name type="scientific">Micromonospora zhanjiangensis</name>
    <dbReference type="NCBI Taxonomy" id="1522057"/>
    <lineage>
        <taxon>Bacteria</taxon>
        <taxon>Bacillati</taxon>
        <taxon>Actinomycetota</taxon>
        <taxon>Actinomycetes</taxon>
        <taxon>Micromonosporales</taxon>
        <taxon>Micromonosporaceae</taxon>
        <taxon>Micromonospora</taxon>
    </lineage>
</organism>
<gene>
    <name evidence="2" type="ORF">ACFOX0_18630</name>
</gene>
<accession>A0ABV8KP69</accession>
<keyword evidence="3" id="KW-1185">Reference proteome</keyword>
<dbReference type="InterPro" id="IPR045864">
    <property type="entry name" value="aa-tRNA-synth_II/BPL/LPL"/>
</dbReference>
<dbReference type="InterPro" id="IPR006195">
    <property type="entry name" value="aa-tRNA-synth_II"/>
</dbReference>
<dbReference type="Proteomes" id="UP001595868">
    <property type="component" value="Unassembled WGS sequence"/>
</dbReference>
<dbReference type="EMBL" id="JBHSBN010000012">
    <property type="protein sequence ID" value="MFC4107933.1"/>
    <property type="molecule type" value="Genomic_DNA"/>
</dbReference>
<comment type="caution">
    <text evidence="2">The sequence shown here is derived from an EMBL/GenBank/DDBJ whole genome shotgun (WGS) entry which is preliminary data.</text>
</comment>
<protein>
    <recommendedName>
        <fullName evidence="1">Aminoacyl-transfer RNA synthetases class-II family profile domain-containing protein</fullName>
    </recommendedName>
</protein>
<dbReference type="PROSITE" id="PS50862">
    <property type="entry name" value="AA_TRNA_LIGASE_II"/>
    <property type="match status" value="1"/>
</dbReference>
<evidence type="ECO:0000313" key="3">
    <source>
        <dbReference type="Proteomes" id="UP001595868"/>
    </source>
</evidence>
<evidence type="ECO:0000313" key="2">
    <source>
        <dbReference type="EMBL" id="MFC4107933.1"/>
    </source>
</evidence>
<reference evidence="3" key="1">
    <citation type="journal article" date="2019" name="Int. J. Syst. Evol. Microbiol.">
        <title>The Global Catalogue of Microorganisms (GCM) 10K type strain sequencing project: providing services to taxonomists for standard genome sequencing and annotation.</title>
        <authorList>
            <consortium name="The Broad Institute Genomics Platform"/>
            <consortium name="The Broad Institute Genome Sequencing Center for Infectious Disease"/>
            <person name="Wu L."/>
            <person name="Ma J."/>
        </authorList>
    </citation>
    <scope>NUCLEOTIDE SEQUENCE [LARGE SCALE GENOMIC DNA]</scope>
    <source>
        <strain evidence="3">2902at01</strain>
    </source>
</reference>
<evidence type="ECO:0000259" key="1">
    <source>
        <dbReference type="PROSITE" id="PS50862"/>
    </source>
</evidence>
<sequence>MIETEVVLRTPVPQARVAELERRMFYVSARIESFRLVVDDGTVRAVRLFSTAALDREALSAKLNTLVENDLGSQPEQPTKVVWRSANRRATHQVYAPLLAAGVVSEAGEGQIAVGEPLVSLLAALDRRLRDLVVRAFGATEYRYPTLIPTRVLDTAGYPGAFPQYLMFVTRLHEDLDVYRDFQRSYDATGALDGAALRRCSNVDYCLPPTMCYHTFAQYRGRVLPADGVHVVTSRGKSFRYESRYATTLERLWDFTIRETVFFGGRGAVLDARERLMELIFALVDELGLDGHCEVASDPFFMGADRAARAWSQRQLELKYELRLRLGPDRDVAVGSFNFHGDFFGRGFDITRPDGVPLVSGCAGFGLERLVYALLCQHGPDPDNWPAAVRAAQRAELADEQSPVR</sequence>
<dbReference type="RefSeq" id="WP_377547532.1">
    <property type="nucleotide sequence ID" value="NZ_JBHSBN010000012.1"/>
</dbReference>
<dbReference type="SUPFAM" id="SSF55681">
    <property type="entry name" value="Class II aaRS and biotin synthetases"/>
    <property type="match status" value="1"/>
</dbReference>
<feature type="domain" description="Aminoacyl-transfer RNA synthetases class-II family profile" evidence="1">
    <location>
        <begin position="121"/>
        <end position="382"/>
    </location>
</feature>
<dbReference type="Gene3D" id="3.30.930.10">
    <property type="entry name" value="Bira Bifunctional Protein, Domain 2"/>
    <property type="match status" value="1"/>
</dbReference>
<proteinExistence type="predicted"/>